<proteinExistence type="predicted"/>
<organism evidence="2 3">
    <name type="scientific">Anaerobranca gottschalkii DSM 13577</name>
    <dbReference type="NCBI Taxonomy" id="1120990"/>
    <lineage>
        <taxon>Bacteria</taxon>
        <taxon>Bacillati</taxon>
        <taxon>Bacillota</taxon>
        <taxon>Clostridia</taxon>
        <taxon>Eubacteriales</taxon>
        <taxon>Proteinivoracaceae</taxon>
        <taxon>Anaerobranca</taxon>
    </lineage>
</organism>
<dbReference type="Proteomes" id="UP000243819">
    <property type="component" value="Unassembled WGS sequence"/>
</dbReference>
<evidence type="ECO:0000256" key="1">
    <source>
        <dbReference type="SAM" id="Phobius"/>
    </source>
</evidence>
<accession>A0A1H9Y3K3</accession>
<dbReference type="OrthoDB" id="9815855at2"/>
<feature type="transmembrane region" description="Helical" evidence="1">
    <location>
        <begin position="62"/>
        <end position="82"/>
    </location>
</feature>
<feature type="transmembrane region" description="Helical" evidence="1">
    <location>
        <begin position="178"/>
        <end position="201"/>
    </location>
</feature>
<dbReference type="GO" id="GO:0140359">
    <property type="term" value="F:ABC-type transporter activity"/>
    <property type="evidence" value="ECO:0007669"/>
    <property type="project" value="InterPro"/>
</dbReference>
<name>A0A1H9Y3K3_9FIRM</name>
<feature type="transmembrane region" description="Helical" evidence="1">
    <location>
        <begin position="253"/>
        <end position="273"/>
    </location>
</feature>
<sequence length="286" mass="31702">MKVRVNPILTNESRLKMRNWRTFALIAIYLVILGGLGTMFFATAYWSLQYGGVDLSEVGRNLFIFLSIIQFLMIYFIVPGFTSNSITAEKERQTFDLLVCTQLTPMNIISGKLFSALNNVVLLIFASLPVYGLVFLLGGVTVGELVKLVLIYLYTAFVYGGYYTFLSSKFKKSQPAVIVSYVLALMFLGLTVIITTIIAGLTQVRNLPLPFPYFLLLNPGSIAEFLYPEVGEVFKAISGGKYPFTGILQGVKFWALSGSINIILSGLALYWASKEVNPLKKGKRSG</sequence>
<evidence type="ECO:0000313" key="3">
    <source>
        <dbReference type="Proteomes" id="UP000243819"/>
    </source>
</evidence>
<feature type="transmembrane region" description="Helical" evidence="1">
    <location>
        <begin position="20"/>
        <end position="42"/>
    </location>
</feature>
<reference evidence="3" key="1">
    <citation type="submission" date="2016-10" db="EMBL/GenBank/DDBJ databases">
        <authorList>
            <person name="Varghese N."/>
            <person name="Submissions S."/>
        </authorList>
    </citation>
    <scope>NUCLEOTIDE SEQUENCE [LARGE SCALE GENOMIC DNA]</scope>
    <source>
        <strain evidence="3">DSM 13577</strain>
    </source>
</reference>
<dbReference type="STRING" id="1120990.SAMN03080614_1001134"/>
<dbReference type="RefSeq" id="WP_091347875.1">
    <property type="nucleotide sequence ID" value="NZ_FOIF01000001.1"/>
</dbReference>
<dbReference type="GO" id="GO:0005886">
    <property type="term" value="C:plasma membrane"/>
    <property type="evidence" value="ECO:0007669"/>
    <property type="project" value="UniProtKB-SubCell"/>
</dbReference>
<evidence type="ECO:0000313" key="2">
    <source>
        <dbReference type="EMBL" id="SES63307.1"/>
    </source>
</evidence>
<protein>
    <recommendedName>
        <fullName evidence="4">ABC-2 family transporter protein</fullName>
    </recommendedName>
</protein>
<dbReference type="PANTHER" id="PTHR43471:SF12">
    <property type="entry name" value="HYPOTHETICAL MEMBRANE PROTEIN, CONSERVED"/>
    <property type="match status" value="1"/>
</dbReference>
<gene>
    <name evidence="2" type="ORF">SAMN03080614_1001134</name>
</gene>
<keyword evidence="1" id="KW-0472">Membrane</keyword>
<keyword evidence="3" id="KW-1185">Reference proteome</keyword>
<keyword evidence="1" id="KW-1133">Transmembrane helix</keyword>
<dbReference type="AlphaFoldDB" id="A0A1H9Y3K3"/>
<dbReference type="PANTHER" id="PTHR43471">
    <property type="entry name" value="ABC TRANSPORTER PERMEASE"/>
    <property type="match status" value="1"/>
</dbReference>
<evidence type="ECO:0008006" key="4">
    <source>
        <dbReference type="Google" id="ProtNLM"/>
    </source>
</evidence>
<feature type="transmembrane region" description="Helical" evidence="1">
    <location>
        <begin position="149"/>
        <end position="166"/>
    </location>
</feature>
<feature type="transmembrane region" description="Helical" evidence="1">
    <location>
        <begin position="116"/>
        <end position="137"/>
    </location>
</feature>
<dbReference type="EMBL" id="FOIF01000001">
    <property type="protein sequence ID" value="SES63307.1"/>
    <property type="molecule type" value="Genomic_DNA"/>
</dbReference>
<keyword evidence="1" id="KW-0812">Transmembrane</keyword>